<dbReference type="InterPro" id="IPR050833">
    <property type="entry name" value="Poly_Biosynth_Transport"/>
</dbReference>
<dbReference type="EMBL" id="BSYK01000001">
    <property type="protein sequence ID" value="GMG72632.1"/>
    <property type="molecule type" value="Genomic_DNA"/>
</dbReference>
<feature type="transmembrane region" description="Helical" evidence="7">
    <location>
        <begin position="296"/>
        <end position="317"/>
    </location>
</feature>
<feature type="transmembrane region" description="Helical" evidence="7">
    <location>
        <begin position="425"/>
        <end position="446"/>
    </location>
</feature>
<evidence type="ECO:0000313" key="9">
    <source>
        <dbReference type="Proteomes" id="UP001165240"/>
    </source>
</evidence>
<evidence type="ECO:0000256" key="5">
    <source>
        <dbReference type="ARBA" id="ARBA00022989"/>
    </source>
</evidence>
<evidence type="ECO:0000256" key="2">
    <source>
        <dbReference type="ARBA" id="ARBA00007430"/>
    </source>
</evidence>
<feature type="transmembrane region" description="Helical" evidence="7">
    <location>
        <begin position="50"/>
        <end position="69"/>
    </location>
</feature>
<comment type="similarity">
    <text evidence="2">Belongs to the polysaccharide synthase family.</text>
</comment>
<feature type="transmembrane region" description="Helical" evidence="7">
    <location>
        <begin position="223"/>
        <end position="243"/>
    </location>
</feature>
<reference evidence="8" key="1">
    <citation type="journal article" date="2024" name="Appl Microbiol">
        <title>Effect of kuratsuki Bacillus and Priestia on Taste of Sake.</title>
        <authorList>
            <person name="Kobayashi K."/>
            <person name="Nishida H."/>
        </authorList>
    </citation>
    <scope>NUCLEOTIDE SEQUENCE</scope>
    <source>
        <strain evidence="8">B-12</strain>
    </source>
</reference>
<feature type="transmembrane region" description="Helical" evidence="7">
    <location>
        <begin position="337"/>
        <end position="358"/>
    </location>
</feature>
<feature type="transmembrane region" description="Helical" evidence="7">
    <location>
        <begin position="157"/>
        <end position="176"/>
    </location>
</feature>
<dbReference type="Pfam" id="PF13440">
    <property type="entry name" value="Polysacc_synt_3"/>
    <property type="match status" value="1"/>
</dbReference>
<keyword evidence="5 7" id="KW-1133">Transmembrane helix</keyword>
<feature type="transmembrane region" description="Helical" evidence="7">
    <location>
        <begin position="24"/>
        <end position="44"/>
    </location>
</feature>
<gene>
    <name evidence="8" type="ORF">ShirakiTB12_11000</name>
</gene>
<evidence type="ECO:0008006" key="10">
    <source>
        <dbReference type="Google" id="ProtNLM"/>
    </source>
</evidence>
<keyword evidence="3" id="KW-1003">Cell membrane</keyword>
<feature type="transmembrane region" description="Helical" evidence="7">
    <location>
        <begin position="452"/>
        <end position="471"/>
    </location>
</feature>
<dbReference type="PANTHER" id="PTHR30250:SF10">
    <property type="entry name" value="LIPOPOLYSACCHARIDE BIOSYNTHESIS PROTEIN WZXC"/>
    <property type="match status" value="1"/>
</dbReference>
<dbReference type="PANTHER" id="PTHR30250">
    <property type="entry name" value="PST FAMILY PREDICTED COLANIC ACID TRANSPORTER"/>
    <property type="match status" value="1"/>
</dbReference>
<evidence type="ECO:0000256" key="3">
    <source>
        <dbReference type="ARBA" id="ARBA00022475"/>
    </source>
</evidence>
<dbReference type="AlphaFoldDB" id="A0AAX6BFV6"/>
<evidence type="ECO:0000256" key="7">
    <source>
        <dbReference type="SAM" id="Phobius"/>
    </source>
</evidence>
<dbReference type="RefSeq" id="WP_310876359.1">
    <property type="nucleotide sequence ID" value="NZ_BSYK01000001.1"/>
</dbReference>
<protein>
    <recommendedName>
        <fullName evidence="10">Lipopolysaccharide biosynthesis protein</fullName>
    </recommendedName>
</protein>
<feature type="transmembrane region" description="Helical" evidence="7">
    <location>
        <begin position="394"/>
        <end position="413"/>
    </location>
</feature>
<feature type="transmembrane region" description="Helical" evidence="7">
    <location>
        <begin position="90"/>
        <end position="110"/>
    </location>
</feature>
<dbReference type="Proteomes" id="UP001165240">
    <property type="component" value="Unassembled WGS sequence"/>
</dbReference>
<evidence type="ECO:0000256" key="1">
    <source>
        <dbReference type="ARBA" id="ARBA00004651"/>
    </source>
</evidence>
<sequence length="495" mass="56704">MDKSSLDTTTQSKVFVKSLNGLKWNYIGTFIKMFTQYVVVILLMRLVGPQAYGTMAIALSIIALGNLLNDSGLGAFIVQNPQLTKDDIKSCFTIQMFMSLIVALSVFLGSNLVSNYFNNNELALVLKLLSISFILQAYGVISFNLLKKEFKFKNIQIANISSYIISYAVIGLILAFNNWGVLSLVYAQISQAFLNSLMLYFFTKHSLKLKFVFTKKYLKYYRFGLKALATNITNWLIDSLGTFSMGKVYGAINLGFYNRTFTLLMYPITFVVNMIQTIMFPLYSKFQDDEKLTKQTFLSTVFIVALFMIPISLVLIIFRYEIFRMLFGEYGAKCASIALPVIISLPFISLTNICGPLFWGRGNIERELKAQIKTVIIYIILIFIFMNFEFNKFIWITLVVYISRFFIIVKSVLKYLTLPTTQYLKAFFPAIRVGLIVLIISIFVKWLNLEDIFSLISLGSMLTIILGLCFIKKRNIYYPPNIERSFFELLLRRGG</sequence>
<feature type="transmembrane region" description="Helical" evidence="7">
    <location>
        <begin position="370"/>
        <end position="388"/>
    </location>
</feature>
<feature type="transmembrane region" description="Helical" evidence="7">
    <location>
        <begin position="182"/>
        <end position="202"/>
    </location>
</feature>
<evidence type="ECO:0000313" key="8">
    <source>
        <dbReference type="EMBL" id="GMG72632.1"/>
    </source>
</evidence>
<organism evidence="8 9">
    <name type="scientific">Priestia megaterium</name>
    <name type="common">Bacillus megaterium</name>
    <dbReference type="NCBI Taxonomy" id="1404"/>
    <lineage>
        <taxon>Bacteria</taxon>
        <taxon>Bacillati</taxon>
        <taxon>Bacillota</taxon>
        <taxon>Bacilli</taxon>
        <taxon>Bacillales</taxon>
        <taxon>Bacillaceae</taxon>
        <taxon>Priestia</taxon>
    </lineage>
</organism>
<evidence type="ECO:0000256" key="6">
    <source>
        <dbReference type="ARBA" id="ARBA00023136"/>
    </source>
</evidence>
<comment type="caution">
    <text evidence="8">The sequence shown here is derived from an EMBL/GenBank/DDBJ whole genome shotgun (WGS) entry which is preliminary data.</text>
</comment>
<keyword evidence="6 7" id="KW-0472">Membrane</keyword>
<feature type="transmembrane region" description="Helical" evidence="7">
    <location>
        <begin position="263"/>
        <end position="284"/>
    </location>
</feature>
<evidence type="ECO:0000256" key="4">
    <source>
        <dbReference type="ARBA" id="ARBA00022692"/>
    </source>
</evidence>
<dbReference type="CDD" id="cd13127">
    <property type="entry name" value="MATE_tuaB_like"/>
    <property type="match status" value="1"/>
</dbReference>
<dbReference type="GO" id="GO:0005886">
    <property type="term" value="C:plasma membrane"/>
    <property type="evidence" value="ECO:0007669"/>
    <property type="project" value="UniProtKB-SubCell"/>
</dbReference>
<comment type="subcellular location">
    <subcellularLocation>
        <location evidence="1">Cell membrane</location>
        <topology evidence="1">Multi-pass membrane protein</topology>
    </subcellularLocation>
</comment>
<accession>A0AAX6BFV6</accession>
<proteinExistence type="inferred from homology"/>
<keyword evidence="4 7" id="KW-0812">Transmembrane</keyword>
<name>A0AAX6BFV6_PRIMG</name>
<feature type="transmembrane region" description="Helical" evidence="7">
    <location>
        <begin position="122"/>
        <end position="145"/>
    </location>
</feature>